<comment type="cofactor">
    <cofactor evidence="1">
        <name>FAD</name>
        <dbReference type="ChEBI" id="CHEBI:57692"/>
    </cofactor>
</comment>
<feature type="domain" description="Reductase C-terminal" evidence="6">
    <location>
        <begin position="321"/>
        <end position="397"/>
    </location>
</feature>
<dbReference type="PRINTS" id="PR00411">
    <property type="entry name" value="PNDRDTASEI"/>
</dbReference>
<dbReference type="EMBL" id="SAVB01000007">
    <property type="protein sequence ID" value="RWR50191.1"/>
    <property type="molecule type" value="Genomic_DNA"/>
</dbReference>
<evidence type="ECO:0000313" key="7">
    <source>
        <dbReference type="EMBL" id="RWR50191.1"/>
    </source>
</evidence>
<accession>A0A443LLX5</accession>
<dbReference type="Proteomes" id="UP000286594">
    <property type="component" value="Unassembled WGS sequence"/>
</dbReference>
<keyword evidence="8" id="KW-1185">Reference proteome</keyword>
<dbReference type="Gene3D" id="3.30.390.30">
    <property type="match status" value="1"/>
</dbReference>
<dbReference type="PRINTS" id="PR00368">
    <property type="entry name" value="FADPNR"/>
</dbReference>
<evidence type="ECO:0000256" key="3">
    <source>
        <dbReference type="ARBA" id="ARBA00022827"/>
    </source>
</evidence>
<evidence type="ECO:0000256" key="1">
    <source>
        <dbReference type="ARBA" id="ARBA00001974"/>
    </source>
</evidence>
<evidence type="ECO:0000256" key="4">
    <source>
        <dbReference type="ARBA" id="ARBA00023002"/>
    </source>
</evidence>
<evidence type="ECO:0000259" key="5">
    <source>
        <dbReference type="Pfam" id="PF07992"/>
    </source>
</evidence>
<reference evidence="7 8" key="1">
    <citation type="submission" date="2019-01" db="EMBL/GenBank/DDBJ databases">
        <title>Sinorhodobacter populi sp. nov. isolated from the symptomatic bark tissue of Populus euramericana canker.</title>
        <authorList>
            <person name="Xu G."/>
        </authorList>
    </citation>
    <scope>NUCLEOTIDE SEQUENCE [LARGE SCALE GENOMIC DNA]</scope>
    <source>
        <strain evidence="7 8">CCTCC AB2012026</strain>
    </source>
</reference>
<keyword evidence="4" id="KW-0560">Oxidoreductase</keyword>
<evidence type="ECO:0000259" key="6">
    <source>
        <dbReference type="Pfam" id="PF14759"/>
    </source>
</evidence>
<dbReference type="AlphaFoldDB" id="A0A443LLX5"/>
<organism evidence="7 8">
    <name type="scientific">Paenirhodobacter ferrireducens</name>
    <dbReference type="NCBI Taxonomy" id="1215032"/>
    <lineage>
        <taxon>Bacteria</taxon>
        <taxon>Pseudomonadati</taxon>
        <taxon>Pseudomonadota</taxon>
        <taxon>Alphaproteobacteria</taxon>
        <taxon>Rhodobacterales</taxon>
        <taxon>Rhodobacter group</taxon>
        <taxon>Paenirhodobacter</taxon>
    </lineage>
</organism>
<dbReference type="RefSeq" id="WP_128148310.1">
    <property type="nucleotide sequence ID" value="NZ_SAVB01000007.1"/>
</dbReference>
<dbReference type="SUPFAM" id="SSF55424">
    <property type="entry name" value="FAD/NAD-linked reductases, dimerisation (C-terminal) domain"/>
    <property type="match status" value="1"/>
</dbReference>
<evidence type="ECO:0000256" key="2">
    <source>
        <dbReference type="ARBA" id="ARBA00022630"/>
    </source>
</evidence>
<dbReference type="InterPro" id="IPR036188">
    <property type="entry name" value="FAD/NAD-bd_sf"/>
</dbReference>
<dbReference type="InterPro" id="IPR016156">
    <property type="entry name" value="FAD/NAD-linked_Rdtase_dimer_sf"/>
</dbReference>
<dbReference type="SUPFAM" id="SSF51905">
    <property type="entry name" value="FAD/NAD(P)-binding domain"/>
    <property type="match status" value="2"/>
</dbReference>
<keyword evidence="2" id="KW-0285">Flavoprotein</keyword>
<proteinExistence type="predicted"/>
<dbReference type="GO" id="GO:0005737">
    <property type="term" value="C:cytoplasm"/>
    <property type="evidence" value="ECO:0007669"/>
    <property type="project" value="TreeGrafter"/>
</dbReference>
<sequence length="407" mass="41697">MTAGVVIVGAGQGGFQLAASLRQDGFDRPVTLIGEEPGLPYQRPPLSKAYMADGAGERLVLKPAAFFERAGIERLAGLRVTAIDRAARRVALSDGTQRDYVQLVLATGARNMRPPLPGLDAPGVLGLRTLADAARLRAALVLARAVVVIGGGFIGLEFAAMARQAGLGVTVIEAGERLMARAVTPASSDWFAALHRAMGTDVRLGCAATGVETDAAGRACAVTLADGGRVAGDLILVAAGVRPNVELAAEAGVSVDNGIVVDGCLRSSDPAIFALGDCAAFPLPGAGQVRFESVQAAVEHARHIARAITTGAETAFAMVPWFWSDQGKARLQIAGIAAGADAVQRVPQAAEGGFMALAWAGDRLAAVETVGLAAQHVAARRLIGAPRALIAAAGFDLRQALLAGAER</sequence>
<evidence type="ECO:0000313" key="8">
    <source>
        <dbReference type="Proteomes" id="UP000286594"/>
    </source>
</evidence>
<dbReference type="PANTHER" id="PTHR43557">
    <property type="entry name" value="APOPTOSIS-INDUCING FACTOR 1"/>
    <property type="match status" value="1"/>
</dbReference>
<protein>
    <submittedName>
        <fullName evidence="7">FAD-dependent oxidoreductase</fullName>
    </submittedName>
</protein>
<dbReference type="PANTHER" id="PTHR43557:SF2">
    <property type="entry name" value="RIESKE DOMAIN-CONTAINING PROTEIN-RELATED"/>
    <property type="match status" value="1"/>
</dbReference>
<dbReference type="InterPro" id="IPR050446">
    <property type="entry name" value="FAD-oxidoreductase/Apoptosis"/>
</dbReference>
<dbReference type="InterPro" id="IPR028202">
    <property type="entry name" value="Reductase_C"/>
</dbReference>
<dbReference type="Pfam" id="PF07992">
    <property type="entry name" value="Pyr_redox_2"/>
    <property type="match status" value="1"/>
</dbReference>
<dbReference type="Pfam" id="PF14759">
    <property type="entry name" value="Reductase_C"/>
    <property type="match status" value="1"/>
</dbReference>
<dbReference type="GO" id="GO:0016651">
    <property type="term" value="F:oxidoreductase activity, acting on NAD(P)H"/>
    <property type="evidence" value="ECO:0007669"/>
    <property type="project" value="TreeGrafter"/>
</dbReference>
<name>A0A443LLX5_9RHOB</name>
<dbReference type="InterPro" id="IPR023753">
    <property type="entry name" value="FAD/NAD-binding_dom"/>
</dbReference>
<feature type="domain" description="FAD/NAD(P)-binding" evidence="5">
    <location>
        <begin position="5"/>
        <end position="301"/>
    </location>
</feature>
<dbReference type="Gene3D" id="3.50.50.60">
    <property type="entry name" value="FAD/NAD(P)-binding domain"/>
    <property type="match status" value="2"/>
</dbReference>
<gene>
    <name evidence="7" type="ORF">EOW65_07295</name>
</gene>
<comment type="caution">
    <text evidence="7">The sequence shown here is derived from an EMBL/GenBank/DDBJ whole genome shotgun (WGS) entry which is preliminary data.</text>
</comment>
<keyword evidence="3" id="KW-0274">FAD</keyword>
<dbReference type="OrthoDB" id="7809559at2"/>